<comment type="caution">
    <text evidence="6">The sequence shown here is derived from an EMBL/GenBank/DDBJ whole genome shotgun (WGS) entry which is preliminary data.</text>
</comment>
<evidence type="ECO:0000256" key="2">
    <source>
        <dbReference type="PROSITE-ProRule" id="PRU00339"/>
    </source>
</evidence>
<feature type="region of interest" description="Disordered" evidence="3">
    <location>
        <begin position="478"/>
        <end position="500"/>
    </location>
</feature>
<evidence type="ECO:0000259" key="5">
    <source>
        <dbReference type="PROSITE" id="PS50076"/>
    </source>
</evidence>
<feature type="transmembrane region" description="Helical" evidence="4">
    <location>
        <begin position="583"/>
        <end position="610"/>
    </location>
</feature>
<evidence type="ECO:0000256" key="4">
    <source>
        <dbReference type="SAM" id="Phobius"/>
    </source>
</evidence>
<dbReference type="AlphaFoldDB" id="A0A1A6AVM6"/>
<feature type="compositionally biased region" description="Low complexity" evidence="3">
    <location>
        <begin position="479"/>
        <end position="500"/>
    </location>
</feature>
<dbReference type="InterPro" id="IPR001623">
    <property type="entry name" value="DnaJ_domain"/>
</dbReference>
<evidence type="ECO:0000256" key="1">
    <source>
        <dbReference type="ARBA" id="ARBA00022705"/>
    </source>
</evidence>
<dbReference type="InterPro" id="IPR036869">
    <property type="entry name" value="J_dom_sf"/>
</dbReference>
<dbReference type="PROSITE" id="PS50076">
    <property type="entry name" value="DNAJ_2"/>
    <property type="match status" value="1"/>
</dbReference>
<keyword evidence="4" id="KW-0812">Transmembrane</keyword>
<accession>A0A1A6AVM6</accession>
<dbReference type="CDD" id="cd06257">
    <property type="entry name" value="DnaJ"/>
    <property type="match status" value="1"/>
</dbReference>
<keyword evidence="4" id="KW-0472">Membrane</keyword>
<dbReference type="GO" id="GO:0006260">
    <property type="term" value="P:DNA replication"/>
    <property type="evidence" value="ECO:0007669"/>
    <property type="project" value="UniProtKB-KW"/>
</dbReference>
<dbReference type="EMBL" id="LROS01000015">
    <property type="protein sequence ID" value="OBR94141.1"/>
    <property type="molecule type" value="Genomic_DNA"/>
</dbReference>
<feature type="domain" description="J" evidence="5">
    <location>
        <begin position="6"/>
        <end position="65"/>
    </location>
</feature>
<dbReference type="PANTHER" id="PTHR43096:SF10">
    <property type="entry name" value="CHAPERONE PROTEIN DNAJ A6, CHLOROPLASTIC"/>
    <property type="match status" value="1"/>
</dbReference>
<sequence>MAIIEDLYDILHIDRTADDRQIKKAYAKLLRKYPPEKAPEEFKKLSQAYERLIDPISRSEYDAFSQYKDEIDEHDKAGSKALENEDYKTAIKEYKKILIIEPNLTFAKNRLGLALAYDEQYDEALVQFEELIKINSNNATFYSNLAYVYKEELDYDKAEKAWLKAYEIDPIKDDIILALSELYIDKKEYDKAIAFLKNCIGKSKDDDFQDFIYYFQMVQVYIFAHDIDGIEKIIDEIEKIIPDETESREYVAWKFGKLAYELYEAKIYSLSERISKRALEIDDSNDAIKELYNDSKELREAFDLYETLSKDERIIAPLKGPISYYLYADEYEKDELKENCDKNIRAIQSYVDEDFINVIKSIDILKSEYNILYNYKRELYEDIYRISQENKKHDDQWNRLKDDTTVVNSIIKLIALWLSEDLSEQDRDKYFKNIIEDINHEATNSIISSINRIKSNYPDLYKLNPDFLEKLRSAAVKDNNSNTANSTTSNNSYNSNDQSTTRNSKEIIIFCENCGQKLRVPENSGRIIVTCPKCHKEFSYKASDFNEESTNNSNTTGSTSNNNSCGSSKQTTNSNSSNIGCGTIIICAIIGGFIGHATGFIIGAFIGFYISSKT</sequence>
<dbReference type="Gene3D" id="1.25.40.10">
    <property type="entry name" value="Tetratricopeptide repeat domain"/>
    <property type="match status" value="2"/>
</dbReference>
<feature type="repeat" description="TPR" evidence="2">
    <location>
        <begin position="105"/>
        <end position="138"/>
    </location>
</feature>
<dbReference type="InterPro" id="IPR019734">
    <property type="entry name" value="TPR_rpt"/>
</dbReference>
<feature type="repeat" description="TPR" evidence="2">
    <location>
        <begin position="139"/>
        <end position="172"/>
    </location>
</feature>
<dbReference type="Gene3D" id="1.10.287.110">
    <property type="entry name" value="DnaJ domain"/>
    <property type="match status" value="1"/>
</dbReference>
<dbReference type="GO" id="GO:0051082">
    <property type="term" value="F:unfolded protein binding"/>
    <property type="evidence" value="ECO:0007669"/>
    <property type="project" value="TreeGrafter"/>
</dbReference>
<feature type="region of interest" description="Disordered" evidence="3">
    <location>
        <begin position="546"/>
        <end position="574"/>
    </location>
</feature>
<dbReference type="PATRIC" id="fig|1353534.3.peg.1717"/>
<reference evidence="6 7" key="1">
    <citation type="journal article" date="2012" name="Front. Microbiol.">
        <title>Draft Genome Sequence of the Virulent Strain 01-B526 of the Fish Pathogen Aeromonas salmonicida.</title>
        <authorList>
            <person name="Charette S.J."/>
            <person name="Brochu F."/>
            <person name="Boyle B."/>
            <person name="Filion G."/>
            <person name="Tanaka K.H."/>
            <person name="Derome N."/>
        </authorList>
    </citation>
    <scope>NUCLEOTIDE SEQUENCE [LARGE SCALE GENOMIC DNA]</scope>
    <source>
        <strain evidence="6 7">P11</strain>
    </source>
</reference>
<dbReference type="PRINTS" id="PR00625">
    <property type="entry name" value="JDOMAIN"/>
</dbReference>
<dbReference type="Pfam" id="PF13181">
    <property type="entry name" value="TPR_8"/>
    <property type="match status" value="1"/>
</dbReference>
<dbReference type="GO" id="GO:0005737">
    <property type="term" value="C:cytoplasm"/>
    <property type="evidence" value="ECO:0007669"/>
    <property type="project" value="TreeGrafter"/>
</dbReference>
<dbReference type="InterPro" id="IPR011990">
    <property type="entry name" value="TPR-like_helical_dom_sf"/>
</dbReference>
<dbReference type="CDD" id="cd20335">
    <property type="entry name" value="BRcat_RBR"/>
    <property type="match status" value="1"/>
</dbReference>
<evidence type="ECO:0000313" key="7">
    <source>
        <dbReference type="Proteomes" id="UP000093954"/>
    </source>
</evidence>
<gene>
    <name evidence="6" type="primary">dnaJ_1</name>
    <name evidence="6" type="ORF">CLRAG_16810</name>
</gene>
<dbReference type="SMART" id="SM00028">
    <property type="entry name" value="TPR"/>
    <property type="match status" value="5"/>
</dbReference>
<evidence type="ECO:0000313" key="6">
    <source>
        <dbReference type="EMBL" id="OBR94141.1"/>
    </source>
</evidence>
<proteinExistence type="predicted"/>
<dbReference type="Proteomes" id="UP000093954">
    <property type="component" value="Unassembled WGS sequence"/>
</dbReference>
<name>A0A1A6AVM6_9CLOT</name>
<keyword evidence="1" id="KW-0235">DNA replication</keyword>
<keyword evidence="4" id="KW-1133">Transmembrane helix</keyword>
<dbReference type="GO" id="GO:0042026">
    <property type="term" value="P:protein refolding"/>
    <property type="evidence" value="ECO:0007669"/>
    <property type="project" value="TreeGrafter"/>
</dbReference>
<keyword evidence="7" id="KW-1185">Reference proteome</keyword>
<evidence type="ECO:0000256" key="3">
    <source>
        <dbReference type="SAM" id="MobiDB-lite"/>
    </source>
</evidence>
<keyword evidence="2" id="KW-0802">TPR repeat</keyword>
<dbReference type="PROSITE" id="PS00636">
    <property type="entry name" value="DNAJ_1"/>
    <property type="match status" value="1"/>
</dbReference>
<protein>
    <submittedName>
        <fullName evidence="6">Chaperone protein DnaJ</fullName>
    </submittedName>
</protein>
<dbReference type="PANTHER" id="PTHR43096">
    <property type="entry name" value="DNAJ HOMOLOG 1, MITOCHONDRIAL-RELATED"/>
    <property type="match status" value="1"/>
</dbReference>
<organism evidence="6 7">
    <name type="scientific">Clostridium ragsdalei P11</name>
    <dbReference type="NCBI Taxonomy" id="1353534"/>
    <lineage>
        <taxon>Bacteria</taxon>
        <taxon>Bacillati</taxon>
        <taxon>Bacillota</taxon>
        <taxon>Clostridia</taxon>
        <taxon>Eubacteriales</taxon>
        <taxon>Clostridiaceae</taxon>
        <taxon>Clostridium</taxon>
    </lineage>
</organism>
<dbReference type="PROSITE" id="PS50005">
    <property type="entry name" value="TPR"/>
    <property type="match status" value="2"/>
</dbReference>
<dbReference type="Pfam" id="PF00226">
    <property type="entry name" value="DnaJ"/>
    <property type="match status" value="1"/>
</dbReference>
<dbReference type="RefSeq" id="WP_154104964.1">
    <property type="nucleotide sequence ID" value="NZ_LROS01000015.1"/>
</dbReference>
<dbReference type="SUPFAM" id="SSF48452">
    <property type="entry name" value="TPR-like"/>
    <property type="match status" value="1"/>
</dbReference>
<dbReference type="SMART" id="SM00271">
    <property type="entry name" value="DnaJ"/>
    <property type="match status" value="1"/>
</dbReference>
<feature type="compositionally biased region" description="Low complexity" evidence="3">
    <location>
        <begin position="548"/>
        <end position="574"/>
    </location>
</feature>
<dbReference type="Pfam" id="PF13414">
    <property type="entry name" value="TPR_11"/>
    <property type="match status" value="1"/>
</dbReference>
<dbReference type="InterPro" id="IPR018253">
    <property type="entry name" value="DnaJ_domain_CS"/>
</dbReference>